<dbReference type="GeneID" id="17285683"/>
<dbReference type="PROSITE" id="PS00463">
    <property type="entry name" value="ZN2_CY6_FUNGAL_1"/>
    <property type="match status" value="1"/>
</dbReference>
<dbReference type="RefSeq" id="XP_005792841.1">
    <property type="nucleotide sequence ID" value="XM_005792784.1"/>
</dbReference>
<keyword evidence="1" id="KW-0805">Transcription regulation</keyword>
<dbReference type="Gene3D" id="4.10.240.10">
    <property type="entry name" value="Zn(2)-C6 fungal-type DNA-binding domain"/>
    <property type="match status" value="2"/>
</dbReference>
<evidence type="ECO:0000256" key="2">
    <source>
        <dbReference type="ARBA" id="ARBA00023125"/>
    </source>
</evidence>
<dbReference type="PANTHER" id="PTHR31069:SF32">
    <property type="entry name" value="ARGININE METABOLISM REGULATION PROTEIN II"/>
    <property type="match status" value="1"/>
</dbReference>
<dbReference type="InterPro" id="IPR001138">
    <property type="entry name" value="Zn2Cys6_DnaBD"/>
</dbReference>
<feature type="compositionally biased region" description="Low complexity" evidence="5">
    <location>
        <begin position="1"/>
        <end position="17"/>
    </location>
</feature>
<feature type="region of interest" description="Disordered" evidence="5">
    <location>
        <begin position="1"/>
        <end position="39"/>
    </location>
</feature>
<evidence type="ECO:0000256" key="1">
    <source>
        <dbReference type="ARBA" id="ARBA00023015"/>
    </source>
</evidence>
<dbReference type="EnsemblProtists" id="EOD40412">
    <property type="protein sequence ID" value="EOD40412"/>
    <property type="gene ID" value="EMIHUDRAFT_108598"/>
</dbReference>
<evidence type="ECO:0000259" key="6">
    <source>
        <dbReference type="PROSITE" id="PS50048"/>
    </source>
</evidence>
<evidence type="ECO:0000256" key="3">
    <source>
        <dbReference type="ARBA" id="ARBA00023163"/>
    </source>
</evidence>
<dbReference type="PaxDb" id="2903-EOD40412"/>
<dbReference type="Pfam" id="PF00172">
    <property type="entry name" value="Zn_clus"/>
    <property type="match status" value="2"/>
</dbReference>
<dbReference type="KEGG" id="ehx:EMIHUDRAFT_108598"/>
<name>A0A0D3KXC7_EMIH1</name>
<dbReference type="GO" id="GO:0000981">
    <property type="term" value="F:DNA-binding transcription factor activity, RNA polymerase II-specific"/>
    <property type="evidence" value="ECO:0007669"/>
    <property type="project" value="InterPro"/>
</dbReference>
<keyword evidence="2" id="KW-0238">DNA-binding</keyword>
<dbReference type="CDD" id="cd00067">
    <property type="entry name" value="GAL4"/>
    <property type="match status" value="2"/>
</dbReference>
<keyword evidence="3" id="KW-0804">Transcription</keyword>
<dbReference type="HOGENOM" id="CLU_684119_0_0_1"/>
<evidence type="ECO:0000313" key="8">
    <source>
        <dbReference type="Proteomes" id="UP000013827"/>
    </source>
</evidence>
<dbReference type="CDD" id="cd04873">
    <property type="entry name" value="ACT_UUR-ACR-like"/>
    <property type="match status" value="1"/>
</dbReference>
<evidence type="ECO:0000313" key="7">
    <source>
        <dbReference type="EnsemblProtists" id="EOD40412"/>
    </source>
</evidence>
<dbReference type="GO" id="GO:0003677">
    <property type="term" value="F:DNA binding"/>
    <property type="evidence" value="ECO:0007669"/>
    <property type="project" value="UniProtKB-KW"/>
</dbReference>
<accession>A0A0D3KXC7</accession>
<feature type="region of interest" description="Disordered" evidence="5">
    <location>
        <begin position="139"/>
        <end position="164"/>
    </location>
</feature>
<proteinExistence type="predicted"/>
<evidence type="ECO:0000256" key="5">
    <source>
        <dbReference type="SAM" id="MobiDB-lite"/>
    </source>
</evidence>
<dbReference type="InterPro" id="IPR036864">
    <property type="entry name" value="Zn2-C6_fun-type_DNA-bd_sf"/>
</dbReference>
<feature type="compositionally biased region" description="Low complexity" evidence="5">
    <location>
        <begin position="27"/>
        <end position="37"/>
    </location>
</feature>
<dbReference type="AlphaFoldDB" id="A0A0D3KXC7"/>
<feature type="domain" description="Zn(2)-C6 fungal-type" evidence="6">
    <location>
        <begin position="179"/>
        <end position="206"/>
    </location>
</feature>
<keyword evidence="8" id="KW-1185">Reference proteome</keyword>
<organism evidence="7 8">
    <name type="scientific">Emiliania huxleyi (strain CCMP1516)</name>
    <dbReference type="NCBI Taxonomy" id="280463"/>
    <lineage>
        <taxon>Eukaryota</taxon>
        <taxon>Haptista</taxon>
        <taxon>Haptophyta</taxon>
        <taxon>Prymnesiophyceae</taxon>
        <taxon>Isochrysidales</taxon>
        <taxon>Noelaerhabdaceae</taxon>
        <taxon>Emiliania</taxon>
    </lineage>
</organism>
<dbReference type="SMART" id="SM00066">
    <property type="entry name" value="GAL4"/>
    <property type="match status" value="2"/>
</dbReference>
<keyword evidence="4" id="KW-0539">Nucleus</keyword>
<dbReference type="InterPro" id="IPR050675">
    <property type="entry name" value="OAF3"/>
</dbReference>
<evidence type="ECO:0000256" key="4">
    <source>
        <dbReference type="ARBA" id="ARBA00023242"/>
    </source>
</evidence>
<dbReference type="PROSITE" id="PS50048">
    <property type="entry name" value="ZN2_CY6_FUNGAL_2"/>
    <property type="match status" value="2"/>
</dbReference>
<sequence>MDTPAAADALASPPSTTNKAPRRAYDEASAAGSSDSETISVGSLTSGFEVRAENSTRPDATVLTVRGPDVDGVLASMIASLTISGCKLLEVHAKTRIFEDTLEDTFVVQVKDGGGQVTDDHLQDVSQRLLAATKDPLQARSPEAGAARLQHDTSGPAPAWEDRGTAATLPRGRRLTLLACKNCQKARTACTDQRPCQRCTRLGLQCEGEAKPVRRACDQCKRAKTKCDLNDAMPCARCVRLKLECTAGGSCKRPPGLEEPHGPPQWPVACATAAAAAAVQAAATTGPAMTATAPTLATAAAPALAVAGPVAGSAVRTVDLPAAACRDSLTAGEAAAALDRLLDQPPAHELTVDELSLPALTELALPALLPLDKAASPADPAVPMEILSDEGLDAFLSAALGGS</sequence>
<dbReference type="PANTHER" id="PTHR31069">
    <property type="entry name" value="OLEATE-ACTIVATED TRANSCRIPTION FACTOR 1-RELATED"/>
    <property type="match status" value="1"/>
</dbReference>
<dbReference type="GO" id="GO:0008270">
    <property type="term" value="F:zinc ion binding"/>
    <property type="evidence" value="ECO:0007669"/>
    <property type="project" value="InterPro"/>
</dbReference>
<feature type="domain" description="Zn(2)-C6 fungal-type" evidence="6">
    <location>
        <begin position="216"/>
        <end position="247"/>
    </location>
</feature>
<dbReference type="Proteomes" id="UP000013827">
    <property type="component" value="Unassembled WGS sequence"/>
</dbReference>
<reference evidence="7" key="2">
    <citation type="submission" date="2024-10" db="UniProtKB">
        <authorList>
            <consortium name="EnsemblProtists"/>
        </authorList>
    </citation>
    <scope>IDENTIFICATION</scope>
</reference>
<protein>
    <recommendedName>
        <fullName evidence="6">Zn(2)-C6 fungal-type domain-containing protein</fullName>
    </recommendedName>
</protein>
<reference evidence="8" key="1">
    <citation type="journal article" date="2013" name="Nature">
        <title>Pan genome of the phytoplankton Emiliania underpins its global distribution.</title>
        <authorList>
            <person name="Read B.A."/>
            <person name="Kegel J."/>
            <person name="Klute M.J."/>
            <person name="Kuo A."/>
            <person name="Lefebvre S.C."/>
            <person name="Maumus F."/>
            <person name="Mayer C."/>
            <person name="Miller J."/>
            <person name="Monier A."/>
            <person name="Salamov A."/>
            <person name="Young J."/>
            <person name="Aguilar M."/>
            <person name="Claverie J.M."/>
            <person name="Frickenhaus S."/>
            <person name="Gonzalez K."/>
            <person name="Herman E.K."/>
            <person name="Lin Y.C."/>
            <person name="Napier J."/>
            <person name="Ogata H."/>
            <person name="Sarno A.F."/>
            <person name="Shmutz J."/>
            <person name="Schroeder D."/>
            <person name="de Vargas C."/>
            <person name="Verret F."/>
            <person name="von Dassow P."/>
            <person name="Valentin K."/>
            <person name="Van de Peer Y."/>
            <person name="Wheeler G."/>
            <person name="Dacks J.B."/>
            <person name="Delwiche C.F."/>
            <person name="Dyhrman S.T."/>
            <person name="Glockner G."/>
            <person name="John U."/>
            <person name="Richards T."/>
            <person name="Worden A.Z."/>
            <person name="Zhang X."/>
            <person name="Grigoriev I.V."/>
            <person name="Allen A.E."/>
            <person name="Bidle K."/>
            <person name="Borodovsky M."/>
            <person name="Bowler C."/>
            <person name="Brownlee C."/>
            <person name="Cock J.M."/>
            <person name="Elias M."/>
            <person name="Gladyshev V.N."/>
            <person name="Groth M."/>
            <person name="Guda C."/>
            <person name="Hadaegh A."/>
            <person name="Iglesias-Rodriguez M.D."/>
            <person name="Jenkins J."/>
            <person name="Jones B.M."/>
            <person name="Lawson T."/>
            <person name="Leese F."/>
            <person name="Lindquist E."/>
            <person name="Lobanov A."/>
            <person name="Lomsadze A."/>
            <person name="Malik S.B."/>
            <person name="Marsh M.E."/>
            <person name="Mackinder L."/>
            <person name="Mock T."/>
            <person name="Mueller-Roeber B."/>
            <person name="Pagarete A."/>
            <person name="Parker M."/>
            <person name="Probert I."/>
            <person name="Quesneville H."/>
            <person name="Raines C."/>
            <person name="Rensing S.A."/>
            <person name="Riano-Pachon D.M."/>
            <person name="Richier S."/>
            <person name="Rokitta S."/>
            <person name="Shiraiwa Y."/>
            <person name="Soanes D.M."/>
            <person name="van der Giezen M."/>
            <person name="Wahlund T.M."/>
            <person name="Williams B."/>
            <person name="Wilson W."/>
            <person name="Wolfe G."/>
            <person name="Wurch L.L."/>
        </authorList>
    </citation>
    <scope>NUCLEOTIDE SEQUENCE</scope>
</reference>
<dbReference type="SUPFAM" id="SSF57701">
    <property type="entry name" value="Zn2/Cys6 DNA-binding domain"/>
    <property type="match status" value="2"/>
</dbReference>